<keyword evidence="2" id="KW-1185">Reference proteome</keyword>
<dbReference type="AlphaFoldDB" id="A0A1M5X3Z6"/>
<proteinExistence type="predicted"/>
<evidence type="ECO:0000313" key="1">
    <source>
        <dbReference type="EMBL" id="SHH94234.1"/>
    </source>
</evidence>
<dbReference type="STRING" id="299255.SAMN02745129_3185"/>
<dbReference type="Proteomes" id="UP000184268">
    <property type="component" value="Unassembled WGS sequence"/>
</dbReference>
<evidence type="ECO:0000313" key="2">
    <source>
        <dbReference type="Proteomes" id="UP000184268"/>
    </source>
</evidence>
<dbReference type="Gene3D" id="3.10.129.10">
    <property type="entry name" value="Hotdog Thioesterase"/>
    <property type="match status" value="1"/>
</dbReference>
<dbReference type="EMBL" id="FQXG01000005">
    <property type="protein sequence ID" value="SHH94234.1"/>
    <property type="molecule type" value="Genomic_DNA"/>
</dbReference>
<dbReference type="RefSeq" id="WP_067661092.1">
    <property type="nucleotide sequence ID" value="NZ_FQXG01000005.1"/>
</dbReference>
<evidence type="ECO:0008006" key="3">
    <source>
        <dbReference type="Google" id="ProtNLM"/>
    </source>
</evidence>
<dbReference type="OrthoDB" id="5495835at2"/>
<gene>
    <name evidence="1" type="ORF">SAMN02745129_3185</name>
</gene>
<sequence length="235" mass="25300">MSLEIAPRFNGPDGSGNGGYSAGCFAQAFAPDTERAITVTLRTPPPLATPMTLERQGEQAQVMAGQTQVATVAFDSLALSIPSPCDWPQAQAASVQYPGFHHHPYPRCYVCGPERQRHDGLRLFAGQVEDHQMVAAPLELFPALANDQGELAAEQVWAALDCPSFFGATLGQTNPKALLGRLTLQRFHFHIGLDAPLMVCAWPMGQEGRKHYGGAALYDQQGQCLAAARATWIAV</sequence>
<dbReference type="SUPFAM" id="SSF54637">
    <property type="entry name" value="Thioesterase/thiol ester dehydrase-isomerase"/>
    <property type="match status" value="1"/>
</dbReference>
<protein>
    <recommendedName>
        <fullName evidence="3">Thioesterase-like superfamily protein</fullName>
    </recommendedName>
</protein>
<reference evidence="1 2" key="1">
    <citation type="submission" date="2016-11" db="EMBL/GenBank/DDBJ databases">
        <authorList>
            <person name="Jaros S."/>
            <person name="Januszkiewicz K."/>
            <person name="Wedrychowicz H."/>
        </authorList>
    </citation>
    <scope>NUCLEOTIDE SEQUENCE [LARGE SCALE GENOMIC DNA]</scope>
    <source>
        <strain evidence="1 2">DSM 16917</strain>
    </source>
</reference>
<name>A0A1M5X3Z6_9GAMM</name>
<organism evidence="1 2">
    <name type="scientific">Ferrimonas marina</name>
    <dbReference type="NCBI Taxonomy" id="299255"/>
    <lineage>
        <taxon>Bacteria</taxon>
        <taxon>Pseudomonadati</taxon>
        <taxon>Pseudomonadota</taxon>
        <taxon>Gammaproteobacteria</taxon>
        <taxon>Alteromonadales</taxon>
        <taxon>Ferrimonadaceae</taxon>
        <taxon>Ferrimonas</taxon>
    </lineage>
</organism>
<accession>A0A1M5X3Z6</accession>
<dbReference type="InterPro" id="IPR029069">
    <property type="entry name" value="HotDog_dom_sf"/>
</dbReference>